<dbReference type="GO" id="GO:0005737">
    <property type="term" value="C:cytoplasm"/>
    <property type="evidence" value="ECO:0007669"/>
    <property type="project" value="TreeGrafter"/>
</dbReference>
<accession>A0A255YTF2</accession>
<dbReference type="EMBL" id="NOXV01000305">
    <property type="protein sequence ID" value="OYQ31944.1"/>
    <property type="molecule type" value="Genomic_DNA"/>
</dbReference>
<name>A0A255YTF2_9FLAO</name>
<dbReference type="PROSITE" id="PS51733">
    <property type="entry name" value="BPL_LPL_CATALYTIC"/>
    <property type="match status" value="1"/>
</dbReference>
<dbReference type="NCBIfam" id="TIGR00121">
    <property type="entry name" value="birA_ligase"/>
    <property type="match status" value="1"/>
</dbReference>
<dbReference type="PANTHER" id="PTHR12835:SF5">
    <property type="entry name" value="BIOTIN--PROTEIN LIGASE"/>
    <property type="match status" value="1"/>
</dbReference>
<evidence type="ECO:0000313" key="4">
    <source>
        <dbReference type="Proteomes" id="UP000216605"/>
    </source>
</evidence>
<dbReference type="PANTHER" id="PTHR12835">
    <property type="entry name" value="BIOTIN PROTEIN LIGASE"/>
    <property type="match status" value="1"/>
</dbReference>
<evidence type="ECO:0000259" key="2">
    <source>
        <dbReference type="PROSITE" id="PS51733"/>
    </source>
</evidence>
<dbReference type="OrthoDB" id="9807064at2"/>
<dbReference type="SUPFAM" id="SSF55681">
    <property type="entry name" value="Class II aaRS and biotin synthetases"/>
    <property type="match status" value="1"/>
</dbReference>
<dbReference type="InterPro" id="IPR045864">
    <property type="entry name" value="aa-tRNA-synth_II/BPL/LPL"/>
</dbReference>
<dbReference type="GO" id="GO:0004077">
    <property type="term" value="F:biotin--[biotin carboxyl-carrier protein] ligase activity"/>
    <property type="evidence" value="ECO:0007669"/>
    <property type="project" value="InterPro"/>
</dbReference>
<feature type="domain" description="BPL/LPL catalytic" evidence="2">
    <location>
        <begin position="1"/>
        <end position="176"/>
    </location>
</feature>
<dbReference type="CDD" id="cd16442">
    <property type="entry name" value="BPL"/>
    <property type="match status" value="1"/>
</dbReference>
<evidence type="ECO:0000313" key="3">
    <source>
        <dbReference type="EMBL" id="OYQ31944.1"/>
    </source>
</evidence>
<gene>
    <name evidence="3" type="ORF">CHU92_14975</name>
</gene>
<protein>
    <submittedName>
        <fullName evidence="3">Biotin--[acetyl-CoA-carboxylase] ligase</fullName>
    </submittedName>
</protein>
<dbReference type="Pfam" id="PF03099">
    <property type="entry name" value="BPL_LplA_LipB"/>
    <property type="match status" value="1"/>
</dbReference>
<dbReference type="InterPro" id="IPR004143">
    <property type="entry name" value="BPL_LPL_catalytic"/>
</dbReference>
<keyword evidence="1 3" id="KW-0436">Ligase</keyword>
<comment type="caution">
    <text evidence="3">The sequence shown here is derived from an EMBL/GenBank/DDBJ whole genome shotgun (WGS) entry which is preliminary data.</text>
</comment>
<dbReference type="Gene3D" id="3.30.930.10">
    <property type="entry name" value="Bira Bifunctional Protein, Domain 2"/>
    <property type="match status" value="1"/>
</dbReference>
<reference evidence="3 4" key="1">
    <citation type="submission" date="2017-07" db="EMBL/GenBank/DDBJ databases">
        <title>Flavobacterium cyanobacteriorum sp. nov., isolated from cyanobacterial aggregates in a eutrophic lake.</title>
        <authorList>
            <person name="Cai H."/>
        </authorList>
    </citation>
    <scope>NUCLEOTIDE SEQUENCE [LARGE SCALE GENOMIC DNA]</scope>
    <source>
        <strain evidence="3 4">TH021</strain>
    </source>
</reference>
<dbReference type="InterPro" id="IPR004408">
    <property type="entry name" value="Biotin_CoA_COase_ligase"/>
</dbReference>
<dbReference type="Proteomes" id="UP000216605">
    <property type="component" value="Unassembled WGS sequence"/>
</dbReference>
<keyword evidence="4" id="KW-1185">Reference proteome</keyword>
<dbReference type="AlphaFoldDB" id="A0A255YTF2"/>
<evidence type="ECO:0000256" key="1">
    <source>
        <dbReference type="ARBA" id="ARBA00022598"/>
    </source>
</evidence>
<dbReference type="RefSeq" id="WP_094416995.1">
    <property type="nucleotide sequence ID" value="NZ_NOXV01000305.1"/>
</dbReference>
<organism evidence="3 4">
    <name type="scientific">Flavobacterium cyanobacteriorum</name>
    <dbReference type="NCBI Taxonomy" id="2022802"/>
    <lineage>
        <taxon>Bacteria</taxon>
        <taxon>Pseudomonadati</taxon>
        <taxon>Bacteroidota</taxon>
        <taxon>Flavobacteriia</taxon>
        <taxon>Flavobacteriales</taxon>
        <taxon>Flavobacteriaceae</taxon>
        <taxon>Flavobacterium</taxon>
    </lineage>
</organism>
<sequence>MNIIKLSATNSTNDYLKTLAAERYVEHLTLVVAEHQLNGRGQRGAQWYAEPGKNLTFSILIKDLLLDINEIFYLNAAVAVSITDTLAHYLSDISIKWPNDILAGNYKIGGILIENSIKNNGEIVSVAGIGLNVNQHNFEGLPKATSMAVVAGHDFDKETIMLAIADNLKRNIAALMHNGSNALWEKYHDKLYRKGIPMPFEKEGQKFMGIIQEVSRTGNLKVTLEDDTTALFGLKEVRLLY</sequence>
<proteinExistence type="predicted"/>